<dbReference type="Proteomes" id="UP000663992">
    <property type="component" value="Unassembled WGS sequence"/>
</dbReference>
<keyword evidence="1" id="KW-0732">Signal</keyword>
<dbReference type="InterPro" id="IPR019554">
    <property type="entry name" value="Soluble_ligand-bd"/>
</dbReference>
<dbReference type="Pfam" id="PF02563">
    <property type="entry name" value="Poly_export"/>
    <property type="match status" value="1"/>
</dbReference>
<dbReference type="Gene3D" id="3.30.1950.10">
    <property type="entry name" value="wza like domain"/>
    <property type="match status" value="1"/>
</dbReference>
<keyword evidence="5" id="KW-1185">Reference proteome</keyword>
<organism evidence="4 5">
    <name type="scientific">Bowmanella yangjiangensis</name>
    <dbReference type="NCBI Taxonomy" id="2811230"/>
    <lineage>
        <taxon>Bacteria</taxon>
        <taxon>Pseudomonadati</taxon>
        <taxon>Pseudomonadota</taxon>
        <taxon>Gammaproteobacteria</taxon>
        <taxon>Alteromonadales</taxon>
        <taxon>Alteromonadaceae</taxon>
        <taxon>Bowmanella</taxon>
    </lineage>
</organism>
<accession>A0ABS3CTH5</accession>
<proteinExistence type="predicted"/>
<name>A0ABS3CTH5_9ALTE</name>
<dbReference type="InterPro" id="IPR003715">
    <property type="entry name" value="Poly_export_N"/>
</dbReference>
<dbReference type="Pfam" id="PF10531">
    <property type="entry name" value="SLBB"/>
    <property type="match status" value="1"/>
</dbReference>
<evidence type="ECO:0000313" key="5">
    <source>
        <dbReference type="Proteomes" id="UP000663992"/>
    </source>
</evidence>
<evidence type="ECO:0000259" key="2">
    <source>
        <dbReference type="Pfam" id="PF02563"/>
    </source>
</evidence>
<gene>
    <name evidence="4" type="ORF">J0A65_11135</name>
</gene>
<feature type="domain" description="Polysaccharide export protein N-terminal" evidence="2">
    <location>
        <begin position="102"/>
        <end position="175"/>
    </location>
</feature>
<protein>
    <submittedName>
        <fullName evidence="4">Polysaccharide biosynthesis/export family protein</fullName>
    </submittedName>
</protein>
<dbReference type="EMBL" id="JAFKCS010000009">
    <property type="protein sequence ID" value="MBN7820422.1"/>
    <property type="molecule type" value="Genomic_DNA"/>
</dbReference>
<feature type="domain" description="Soluble ligand binding" evidence="3">
    <location>
        <begin position="477"/>
        <end position="520"/>
    </location>
</feature>
<comment type="caution">
    <text evidence="4">The sequence shown here is derived from an EMBL/GenBank/DDBJ whole genome shotgun (WGS) entry which is preliminary data.</text>
</comment>
<dbReference type="InterPro" id="IPR049712">
    <property type="entry name" value="Poly_export"/>
</dbReference>
<dbReference type="PANTHER" id="PTHR33619:SF3">
    <property type="entry name" value="POLYSACCHARIDE EXPORT PROTEIN GFCE-RELATED"/>
    <property type="match status" value="1"/>
</dbReference>
<dbReference type="Gene3D" id="3.10.560.10">
    <property type="entry name" value="Outer membrane lipoprotein wza domain like"/>
    <property type="match status" value="3"/>
</dbReference>
<evidence type="ECO:0000256" key="1">
    <source>
        <dbReference type="ARBA" id="ARBA00022729"/>
    </source>
</evidence>
<evidence type="ECO:0000259" key="3">
    <source>
        <dbReference type="Pfam" id="PF10531"/>
    </source>
</evidence>
<sequence length="585" mass="63799">MLCVVFVHNAVAQSASSQSYLNDGTATQSFVPNATVPQMQALQSDQGSRIDVSQYMQKGGYGYPLPGQPLAGQIGADPTQVQAYGANLFFGNFEAQRSDGINPDYKIAPGDKISIWLWGAVNFAEVLTVDNQGNIFIPDVGPVRVIDLPAGSLNSAVTERIKSVYVSNVNVYVNLLVATPVSVFVSGPVQRPGKYAGLTSDSALYYLQRAGGIDPQRGSYRHISLIRDGAEIATYDLYEFLRTGRLDSVPFKDNDVLLVGQQGPVVTVEGAARYPFRFELDKTVSVGRDLNFYARPLSKASHVGIFGDRDTGPISVYLPLAEFDDFQVKDGDRVLFNDDLRADVISIRVSGSYLGPSFYAVKRDARLLDLLDYIQVDKEQANIKSIYIKRKSVAEAQKRMIEESLQRLERSVFTAPASSTGEAGIRAEEAKLVASFVQRARKIEPLGKVVISSGNNIANVRLEEGDEIVIPIKSDLVNIAGEVLLPQAVVYNKDANISDYIAWAGGFTERADPDRIAVVHANGLTSFMEISDGRGWYSASVQDNIKPGDEVIVLPRVDTKVLQAVKDITQIIYQIAVAANVALKD</sequence>
<reference evidence="4 5" key="1">
    <citation type="submission" date="2021-03" db="EMBL/GenBank/DDBJ databases">
        <title>novel species isolated from a fishpond in China.</title>
        <authorList>
            <person name="Lu H."/>
            <person name="Cai Z."/>
        </authorList>
    </citation>
    <scope>NUCLEOTIDE SEQUENCE [LARGE SCALE GENOMIC DNA]</scope>
    <source>
        <strain evidence="4 5">Y57</strain>
    </source>
</reference>
<evidence type="ECO:0000313" key="4">
    <source>
        <dbReference type="EMBL" id="MBN7820422.1"/>
    </source>
</evidence>
<dbReference type="PANTHER" id="PTHR33619">
    <property type="entry name" value="POLYSACCHARIDE EXPORT PROTEIN GFCE-RELATED"/>
    <property type="match status" value="1"/>
</dbReference>